<evidence type="ECO:0000313" key="1">
    <source>
        <dbReference type="EMBL" id="CAG8663857.1"/>
    </source>
</evidence>
<proteinExistence type="predicted"/>
<reference evidence="1" key="1">
    <citation type="submission" date="2021-06" db="EMBL/GenBank/DDBJ databases">
        <authorList>
            <person name="Kallberg Y."/>
            <person name="Tangrot J."/>
            <person name="Rosling A."/>
        </authorList>
    </citation>
    <scope>NUCLEOTIDE SEQUENCE</scope>
    <source>
        <strain evidence="1">CL356</strain>
    </source>
</reference>
<organism evidence="1 2">
    <name type="scientific">Acaulospora colombiana</name>
    <dbReference type="NCBI Taxonomy" id="27376"/>
    <lineage>
        <taxon>Eukaryota</taxon>
        <taxon>Fungi</taxon>
        <taxon>Fungi incertae sedis</taxon>
        <taxon>Mucoromycota</taxon>
        <taxon>Glomeromycotina</taxon>
        <taxon>Glomeromycetes</taxon>
        <taxon>Diversisporales</taxon>
        <taxon>Acaulosporaceae</taxon>
        <taxon>Acaulospora</taxon>
    </lineage>
</organism>
<dbReference type="Proteomes" id="UP000789525">
    <property type="component" value="Unassembled WGS sequence"/>
</dbReference>
<name>A0ACA9NS17_9GLOM</name>
<accession>A0ACA9NS17</accession>
<evidence type="ECO:0000313" key="2">
    <source>
        <dbReference type="Proteomes" id="UP000789525"/>
    </source>
</evidence>
<keyword evidence="2" id="KW-1185">Reference proteome</keyword>
<dbReference type="EMBL" id="CAJVPT010023154">
    <property type="protein sequence ID" value="CAG8663857.1"/>
    <property type="molecule type" value="Genomic_DNA"/>
</dbReference>
<protein>
    <submittedName>
        <fullName evidence="1">13071_t:CDS:1</fullName>
    </submittedName>
</protein>
<sequence length="265" mass="30243">MGCKTSKITHDYDYEKAHSRPDSPSIYSSQNHSTPSHSRNHSRSNSEDRPPLGSKFSDTNSIPPPVPEKWSPVGMSKARLLSMLNSHGGMRGERTCFSCNRPRLPDQPCFSCLREKPKPRRHRSRRNAQVLIPRMSIYTKQKRRRSTSSETSDSSYEQQQPLRRVEEEQAPWVKARHGVFVPARVASELSASITEYEERSRRIESTSTSTTTTQQMNEMYARGGYVVSAEAYYSSLPLPDIPTQYAPENKKGRPKAKARKEPVWI</sequence>
<comment type="caution">
    <text evidence="1">The sequence shown here is derived from an EMBL/GenBank/DDBJ whole genome shotgun (WGS) entry which is preliminary data.</text>
</comment>
<gene>
    <name evidence="1" type="ORF">ACOLOM_LOCUS8688</name>
</gene>